<evidence type="ECO:0000313" key="1">
    <source>
        <dbReference type="EnsemblPlants" id="AVESA.00010b.r2.5AG0822740.1.CDS"/>
    </source>
</evidence>
<sequence length="154" mass="16967">MDSSPEAVAGGDTVVAVDSPFGRLGLTVCYDLRFPEIYQCLRFKHKAQVLLVPSAFTKVTGEAHWEILLRARAIETQCYVIAAAQAGKHNEKRESYGDSIIIDPWGVVIARLPDRLSTGFAVADIDLSKVEAVRTKMPISEQRKFDSILKSSSL</sequence>
<dbReference type="EnsemblPlants" id="AVESA.00010b.r2.5AG0822740.1">
    <property type="protein sequence ID" value="AVESA.00010b.r2.5AG0822740.1.CDS"/>
    <property type="gene ID" value="AVESA.00010b.r2.5AG0822740"/>
</dbReference>
<reference evidence="1" key="2">
    <citation type="submission" date="2025-09" db="UniProtKB">
        <authorList>
            <consortium name="EnsemblPlants"/>
        </authorList>
    </citation>
    <scope>IDENTIFICATION</scope>
</reference>
<reference evidence="1" key="1">
    <citation type="submission" date="2021-05" db="EMBL/GenBank/DDBJ databases">
        <authorList>
            <person name="Scholz U."/>
            <person name="Mascher M."/>
            <person name="Fiebig A."/>
        </authorList>
    </citation>
    <scope>NUCLEOTIDE SEQUENCE [LARGE SCALE GENOMIC DNA]</scope>
</reference>
<protein>
    <submittedName>
        <fullName evidence="1">Uncharacterized protein</fullName>
    </submittedName>
</protein>
<dbReference type="Proteomes" id="UP001732700">
    <property type="component" value="Chromosome 5A"/>
</dbReference>
<proteinExistence type="predicted"/>
<keyword evidence="2" id="KW-1185">Reference proteome</keyword>
<evidence type="ECO:0000313" key="2">
    <source>
        <dbReference type="Proteomes" id="UP001732700"/>
    </source>
</evidence>
<name>A0ACD5XSG1_AVESA</name>
<organism evidence="1 2">
    <name type="scientific">Avena sativa</name>
    <name type="common">Oat</name>
    <dbReference type="NCBI Taxonomy" id="4498"/>
    <lineage>
        <taxon>Eukaryota</taxon>
        <taxon>Viridiplantae</taxon>
        <taxon>Streptophyta</taxon>
        <taxon>Embryophyta</taxon>
        <taxon>Tracheophyta</taxon>
        <taxon>Spermatophyta</taxon>
        <taxon>Magnoliopsida</taxon>
        <taxon>Liliopsida</taxon>
        <taxon>Poales</taxon>
        <taxon>Poaceae</taxon>
        <taxon>BOP clade</taxon>
        <taxon>Pooideae</taxon>
        <taxon>Poodae</taxon>
        <taxon>Poeae</taxon>
        <taxon>Poeae Chloroplast Group 1 (Aveneae type)</taxon>
        <taxon>Aveninae</taxon>
        <taxon>Avena</taxon>
    </lineage>
</organism>
<accession>A0ACD5XSG1</accession>